<keyword evidence="1" id="KW-1133">Transmembrane helix</keyword>
<dbReference type="Proteomes" id="UP001232992">
    <property type="component" value="Unassembled WGS sequence"/>
</dbReference>
<accession>A0ABT7C0B4</accession>
<organism evidence="2 3">
    <name type="scientific">Roseofilum casamattae BLCC-M143</name>
    <dbReference type="NCBI Taxonomy" id="3022442"/>
    <lineage>
        <taxon>Bacteria</taxon>
        <taxon>Bacillati</taxon>
        <taxon>Cyanobacteriota</taxon>
        <taxon>Cyanophyceae</taxon>
        <taxon>Desertifilales</taxon>
        <taxon>Desertifilaceae</taxon>
        <taxon>Roseofilum</taxon>
        <taxon>Roseofilum casamattae</taxon>
    </lineage>
</organism>
<feature type="transmembrane region" description="Helical" evidence="1">
    <location>
        <begin position="49"/>
        <end position="69"/>
    </location>
</feature>
<keyword evidence="1" id="KW-0812">Transmembrane</keyword>
<gene>
    <name evidence="2" type="ORF">PMH09_17025</name>
</gene>
<protein>
    <submittedName>
        <fullName evidence="2">Uncharacterized protein</fullName>
    </submittedName>
</protein>
<name>A0ABT7C0B4_9CYAN</name>
<sequence>MGETAMRELSYSTSITSVPEHSCQQPSATESWQPVRGIYRNLIGLSQSVLFLMLLSIAGIGFLLCSILVNRVADELESDGELTNSC</sequence>
<comment type="caution">
    <text evidence="2">The sequence shown here is derived from an EMBL/GenBank/DDBJ whole genome shotgun (WGS) entry which is preliminary data.</text>
</comment>
<evidence type="ECO:0000256" key="1">
    <source>
        <dbReference type="SAM" id="Phobius"/>
    </source>
</evidence>
<dbReference type="RefSeq" id="WP_283759550.1">
    <property type="nucleotide sequence ID" value="NZ_JAQOSQ010000022.1"/>
</dbReference>
<dbReference type="EMBL" id="JAQOSQ010000022">
    <property type="protein sequence ID" value="MDJ1184893.1"/>
    <property type="molecule type" value="Genomic_DNA"/>
</dbReference>
<reference evidence="2 3" key="1">
    <citation type="submission" date="2023-01" db="EMBL/GenBank/DDBJ databases">
        <title>Novel diversity within Roseofilum (Cyanobacteria; Desertifilaceae) from marine benthic mats with descriptions of four novel species.</title>
        <authorList>
            <person name="Wang Y."/>
            <person name="Berthold D.E."/>
            <person name="Hu J."/>
            <person name="Lefler F.W."/>
            <person name="Laughinghouse H.D. IV."/>
        </authorList>
    </citation>
    <scope>NUCLEOTIDE SEQUENCE [LARGE SCALE GENOMIC DNA]</scope>
    <source>
        <strain evidence="2 3">BLCC-M143</strain>
    </source>
</reference>
<proteinExistence type="predicted"/>
<evidence type="ECO:0000313" key="3">
    <source>
        <dbReference type="Proteomes" id="UP001232992"/>
    </source>
</evidence>
<evidence type="ECO:0000313" key="2">
    <source>
        <dbReference type="EMBL" id="MDJ1184893.1"/>
    </source>
</evidence>
<keyword evidence="1" id="KW-0472">Membrane</keyword>
<keyword evidence="3" id="KW-1185">Reference proteome</keyword>